<evidence type="ECO:0000256" key="1">
    <source>
        <dbReference type="ARBA" id="ARBA00009213"/>
    </source>
</evidence>
<gene>
    <name evidence="6" type="ORF">JOF34_001882</name>
</gene>
<evidence type="ECO:0000313" key="7">
    <source>
        <dbReference type="Proteomes" id="UP001519362"/>
    </source>
</evidence>
<proteinExistence type="inferred from homology"/>
<dbReference type="SUPFAM" id="SSF55729">
    <property type="entry name" value="Acyl-CoA N-acyltransferases (Nat)"/>
    <property type="match status" value="1"/>
</dbReference>
<comment type="subunit">
    <text evidence="4">Homohexamer; trimer of dimers.</text>
</comment>
<organism evidence="6 7">
    <name type="scientific">Microbacterium amylolyticum</name>
    <dbReference type="NCBI Taxonomy" id="936337"/>
    <lineage>
        <taxon>Bacteria</taxon>
        <taxon>Bacillati</taxon>
        <taxon>Actinomycetota</taxon>
        <taxon>Actinomycetes</taxon>
        <taxon>Micrococcales</taxon>
        <taxon>Microbacteriaceae</taxon>
        <taxon>Microbacterium</taxon>
    </lineage>
</organism>
<evidence type="ECO:0000256" key="3">
    <source>
        <dbReference type="ARBA" id="ARBA00023315"/>
    </source>
</evidence>
<dbReference type="RefSeq" id="WP_165134336.1">
    <property type="nucleotide sequence ID" value="NZ_CP049253.1"/>
</dbReference>
<feature type="domain" description="N-acetyltransferase" evidence="5">
    <location>
        <begin position="24"/>
        <end position="172"/>
    </location>
</feature>
<dbReference type="InterPro" id="IPR025559">
    <property type="entry name" value="Eis_dom"/>
</dbReference>
<evidence type="ECO:0000313" key="6">
    <source>
        <dbReference type="EMBL" id="MBP2437296.1"/>
    </source>
</evidence>
<feature type="binding site" evidence="4">
    <location>
        <begin position="114"/>
        <end position="119"/>
    </location>
    <ligand>
        <name>acetyl-CoA</name>
        <dbReference type="ChEBI" id="CHEBI:57288"/>
    </ligand>
</feature>
<dbReference type="Pfam" id="PF17668">
    <property type="entry name" value="Acetyltransf_17"/>
    <property type="match status" value="1"/>
</dbReference>
<dbReference type="Gene3D" id="3.40.630.30">
    <property type="match status" value="2"/>
</dbReference>
<dbReference type="InterPro" id="IPR000182">
    <property type="entry name" value="GNAT_dom"/>
</dbReference>
<feature type="binding site" evidence="4">
    <location>
        <begin position="106"/>
        <end position="108"/>
    </location>
    <ligand>
        <name>acetyl-CoA</name>
        <dbReference type="ChEBI" id="CHEBI:57288"/>
    </ligand>
</feature>
<keyword evidence="7" id="KW-1185">Reference proteome</keyword>
<accession>A0ABS4ZLH1</accession>
<dbReference type="Gene3D" id="3.30.1050.10">
    <property type="entry name" value="SCP2 sterol-binding domain"/>
    <property type="match status" value="1"/>
</dbReference>
<dbReference type="InterPro" id="IPR041380">
    <property type="entry name" value="Acetyltransf_17"/>
</dbReference>
<dbReference type="Pfam" id="PF13527">
    <property type="entry name" value="Acetyltransf_9"/>
    <property type="match status" value="1"/>
</dbReference>
<keyword evidence="3 4" id="KW-0012">Acyltransferase</keyword>
<evidence type="ECO:0000256" key="2">
    <source>
        <dbReference type="ARBA" id="ARBA00022679"/>
    </source>
</evidence>
<evidence type="ECO:0000259" key="5">
    <source>
        <dbReference type="PROSITE" id="PS51186"/>
    </source>
</evidence>
<dbReference type="InterPro" id="IPR051554">
    <property type="entry name" value="Acetyltransferase_Eis"/>
</dbReference>
<feature type="binding site" evidence="4">
    <location>
        <begin position="142"/>
        <end position="143"/>
    </location>
    <ligand>
        <name>acetyl-CoA</name>
        <dbReference type="ChEBI" id="CHEBI:57288"/>
    </ligand>
</feature>
<dbReference type="EMBL" id="JAGIOL010000001">
    <property type="protein sequence ID" value="MBP2437296.1"/>
    <property type="molecule type" value="Genomic_DNA"/>
</dbReference>
<feature type="active site" description="Proton acceptor; via carboxylate" evidence="4">
    <location>
        <position position="430"/>
    </location>
</feature>
<protein>
    <submittedName>
        <fullName evidence="6">Acetyltransferase</fullName>
    </submittedName>
</protein>
<evidence type="ECO:0000256" key="4">
    <source>
        <dbReference type="HAMAP-Rule" id="MF_01812"/>
    </source>
</evidence>
<reference evidence="6 7" key="1">
    <citation type="submission" date="2021-03" db="EMBL/GenBank/DDBJ databases">
        <title>Sequencing the genomes of 1000 actinobacteria strains.</title>
        <authorList>
            <person name="Klenk H.-P."/>
        </authorList>
    </citation>
    <scope>NUCLEOTIDE SEQUENCE [LARGE SCALE GENOMIC DNA]</scope>
    <source>
        <strain evidence="6 7">DSM 24221</strain>
    </source>
</reference>
<feature type="active site" description="Proton donor" evidence="4">
    <location>
        <position position="147"/>
    </location>
</feature>
<dbReference type="InterPro" id="IPR036527">
    <property type="entry name" value="SCP2_sterol-bd_dom_sf"/>
</dbReference>
<dbReference type="CDD" id="cd04301">
    <property type="entry name" value="NAT_SF"/>
    <property type="match status" value="1"/>
</dbReference>
<dbReference type="Pfam" id="PF13530">
    <property type="entry name" value="SCP2_2"/>
    <property type="match status" value="1"/>
</dbReference>
<dbReference type="PANTHER" id="PTHR37817">
    <property type="entry name" value="N-ACETYLTRANSFERASE EIS"/>
    <property type="match status" value="1"/>
</dbReference>
<dbReference type="SUPFAM" id="SSF55718">
    <property type="entry name" value="SCP-like"/>
    <property type="match status" value="1"/>
</dbReference>
<comment type="similarity">
    <text evidence="1 4">Belongs to the acetyltransferase Eis family.</text>
</comment>
<dbReference type="PROSITE" id="PS51186">
    <property type="entry name" value="GNAT"/>
    <property type="match status" value="1"/>
</dbReference>
<sequence length="430" mass="46843">MSVNDAKTVPADETSRKSLENQGLVYRVIDDGDFAVLAPAEHRGFLGPEPTDEQIESERELLAERRVIGVFDETAPQPLPVGTVMSWGTPLTIPSGEIPMWAISGVTVAATHRRRGIARAMLEGELRAAQNAGFAIAGLTVSETTIYGRYGFEPAVPVQRLTIDVRRAGWAGGNPAAQIRFVDREQLADDLEALHERTRTSRLGDIPAWRRRWKQTMGLTPDAEKPRDIRGVRATDGEGNLVGAMSFTLGDGPDFQNHVLNVRHLVAATDDAYAALWRFALTYDLVGTVKAELRPVDEPLDWLVSDSRGIEHRVHDHGWLRILNVPEALAARPLSGPVGVRLRVTDPLGLADGAWTLLQIGGQGLQVKPLEDSERAEVTIDIGALSAAYLGAVTLEKLAAVGRVQGDPAKIRELSVALRTDSAPHLSIWY</sequence>
<comment type="caution">
    <text evidence="6">The sequence shown here is derived from an EMBL/GenBank/DDBJ whole genome shotgun (WGS) entry which is preliminary data.</text>
</comment>
<dbReference type="Proteomes" id="UP001519362">
    <property type="component" value="Unassembled WGS sequence"/>
</dbReference>
<dbReference type="PANTHER" id="PTHR37817:SF1">
    <property type="entry name" value="N-ACETYLTRANSFERASE EIS"/>
    <property type="match status" value="1"/>
</dbReference>
<dbReference type="InterPro" id="IPR016181">
    <property type="entry name" value="Acyl_CoA_acyltransferase"/>
</dbReference>
<keyword evidence="2 4" id="KW-0808">Transferase</keyword>
<name>A0ABS4ZLH1_9MICO</name>
<dbReference type="HAMAP" id="MF_01812">
    <property type="entry name" value="Eis"/>
    <property type="match status" value="1"/>
</dbReference>
<dbReference type="InterPro" id="IPR022902">
    <property type="entry name" value="NAcTrfase_Eis"/>
</dbReference>